<evidence type="ECO:0000313" key="2">
    <source>
        <dbReference type="Proteomes" id="UP000003452"/>
    </source>
</evidence>
<organism evidence="1 2">
    <name type="scientific">Phocaeicola plebeius (strain DSM 17135 / JCM 12973 / CCUG 54634 / M2)</name>
    <name type="common">Bacteroides plebeius</name>
    <dbReference type="NCBI Taxonomy" id="484018"/>
    <lineage>
        <taxon>Bacteria</taxon>
        <taxon>Pseudomonadati</taxon>
        <taxon>Bacteroidota</taxon>
        <taxon>Bacteroidia</taxon>
        <taxon>Bacteroidales</taxon>
        <taxon>Bacteroidaceae</taxon>
        <taxon>Phocaeicola</taxon>
    </lineage>
</organism>
<evidence type="ECO:0008006" key="3">
    <source>
        <dbReference type="Google" id="ProtNLM"/>
    </source>
</evidence>
<comment type="caution">
    <text evidence="1">The sequence shown here is derived from an EMBL/GenBank/DDBJ whole genome shotgun (WGS) entry which is preliminary data.</text>
</comment>
<proteinExistence type="predicted"/>
<accession>B5CYG7</accession>
<dbReference type="EMBL" id="ABQC02000019">
    <property type="protein sequence ID" value="EDY95498.1"/>
    <property type="molecule type" value="Genomic_DNA"/>
</dbReference>
<sequence>MVYAQTGNSAWNKTWSATTPQKDAVMSFDLNVSEKKNLNPYNDGALCNGFMSVYVVEPSGRKSLLVTYEFSLTRMEGNIAYLKFVPGRSGMDDGEGTCKAILKNGKLQLIGTDQGGKSALFNGLTFK</sequence>
<dbReference type="HOGENOM" id="CLU_1966180_0_0_10"/>
<protein>
    <recommendedName>
        <fullName evidence="3">Lipocalin-like domain-containing protein</fullName>
    </recommendedName>
</protein>
<name>B5CYG7_PHOPM</name>
<reference evidence="1 2" key="2">
    <citation type="submission" date="2008-08" db="EMBL/GenBank/DDBJ databases">
        <authorList>
            <person name="Fulton L."/>
            <person name="Clifton S."/>
            <person name="Fulton B."/>
            <person name="Xu J."/>
            <person name="Minx P."/>
            <person name="Pepin K.H."/>
            <person name="Johnson M."/>
            <person name="Thiruvilangam P."/>
            <person name="Bhonagiri V."/>
            <person name="Nash W.E."/>
            <person name="Mardis E.R."/>
            <person name="Wilson R.K."/>
        </authorList>
    </citation>
    <scope>NUCLEOTIDE SEQUENCE [LARGE SCALE GENOMIC DNA]</scope>
    <source>
        <strain evidence="2">DSM 17135 / JCM 12973 / M2</strain>
    </source>
</reference>
<dbReference type="AlphaFoldDB" id="B5CYG7"/>
<reference evidence="1 2" key="1">
    <citation type="submission" date="2008-08" db="EMBL/GenBank/DDBJ databases">
        <title>Draft genome sequence of Bacteroides plebeius (DSM 17135).</title>
        <authorList>
            <person name="Sudarsanam P."/>
            <person name="Ley R."/>
            <person name="Guruge J."/>
            <person name="Turnbaugh P.J."/>
            <person name="Mahowald M."/>
            <person name="Liep D."/>
            <person name="Gordon J."/>
        </authorList>
    </citation>
    <scope>NUCLEOTIDE SEQUENCE [LARGE SCALE GENOMIC DNA]</scope>
    <source>
        <strain evidence="2">DSM 17135 / JCM 12973 / M2</strain>
    </source>
</reference>
<dbReference type="Proteomes" id="UP000003452">
    <property type="component" value="Unassembled WGS sequence"/>
</dbReference>
<gene>
    <name evidence="1" type="ORF">BACPLE_01764</name>
</gene>
<evidence type="ECO:0000313" key="1">
    <source>
        <dbReference type="EMBL" id="EDY95498.1"/>
    </source>
</evidence>